<organism evidence="1 2">
    <name type="scientific">Coniosporium tulheliwenetii</name>
    <dbReference type="NCBI Taxonomy" id="3383036"/>
    <lineage>
        <taxon>Eukaryota</taxon>
        <taxon>Fungi</taxon>
        <taxon>Dikarya</taxon>
        <taxon>Ascomycota</taxon>
        <taxon>Pezizomycotina</taxon>
        <taxon>Dothideomycetes</taxon>
        <taxon>Dothideomycetes incertae sedis</taxon>
        <taxon>Coniosporium</taxon>
    </lineage>
</organism>
<comment type="caution">
    <text evidence="1">The sequence shown here is derived from an EMBL/GenBank/DDBJ whole genome shotgun (WGS) entry which is preliminary data.</text>
</comment>
<dbReference type="Proteomes" id="UP001172680">
    <property type="component" value="Unassembled WGS sequence"/>
</dbReference>
<gene>
    <name evidence="1" type="ORF">H2199_008975</name>
</gene>
<keyword evidence="2" id="KW-1185">Reference proteome</keyword>
<sequence length="95" mass="9957">MLSILNTLNTPSDRSTATFRSPSSVCGQVGGSANVETYNGQHMVSKRSTTLQLSDPTGKAVSQPVSKVTGEEGARADGEEADHVIGYIAATKLFK</sequence>
<evidence type="ECO:0000313" key="1">
    <source>
        <dbReference type="EMBL" id="KAJ9634518.1"/>
    </source>
</evidence>
<dbReference type="EMBL" id="JAPDRP010000032">
    <property type="protein sequence ID" value="KAJ9634518.1"/>
    <property type="molecule type" value="Genomic_DNA"/>
</dbReference>
<reference evidence="1" key="1">
    <citation type="submission" date="2022-10" db="EMBL/GenBank/DDBJ databases">
        <title>Culturing micro-colonial fungi from biological soil crusts in the Mojave desert and describing Neophaeococcomyces mojavensis, and introducing the new genera and species Taxawa tesnikishii.</title>
        <authorList>
            <person name="Kurbessoian T."/>
            <person name="Stajich J.E."/>
        </authorList>
    </citation>
    <scope>NUCLEOTIDE SEQUENCE</scope>
    <source>
        <strain evidence="1">JES_115</strain>
    </source>
</reference>
<evidence type="ECO:0000313" key="2">
    <source>
        <dbReference type="Proteomes" id="UP001172680"/>
    </source>
</evidence>
<protein>
    <submittedName>
        <fullName evidence="1">Uncharacterized protein</fullName>
    </submittedName>
</protein>
<name>A0ACC2YH22_9PEZI</name>
<accession>A0ACC2YH22</accession>
<proteinExistence type="predicted"/>